<keyword evidence="2" id="KW-0472">Membrane</keyword>
<feature type="region of interest" description="Disordered" evidence="1">
    <location>
        <begin position="202"/>
        <end position="233"/>
    </location>
</feature>
<keyword evidence="2" id="KW-0812">Transmembrane</keyword>
<comment type="caution">
    <text evidence="3">The sequence shown here is derived from an EMBL/GenBank/DDBJ whole genome shotgun (WGS) entry which is preliminary data.</text>
</comment>
<gene>
    <name evidence="3" type="ORF">sL5_01070</name>
</gene>
<protein>
    <submittedName>
        <fullName evidence="3">Uncharacterized protein</fullName>
    </submittedName>
</protein>
<sequence length="233" mass="25410">MFGEVDKILDKYRPMEKKGIVSYSSKFFAASTIATLATLSYCITDGIIYGFKFNRHLSMLILFSAAFAATSLMLVISYGVFKYSNKRSDSLKEAVKISNRKVVLISGKVFAAALAISVTSLACTLITSAINGQDINFLSSVRETFGFSSNGAWIGGSCGLLLCFIASSFVVFAISGLMHLYSKDKDVSWDSRYYSPSLAAHQENAARRDSNPPVSSLLSQAEEVKNEGSKKKF</sequence>
<keyword evidence="2" id="KW-1133">Transmembrane helix</keyword>
<dbReference type="AlphaFoldDB" id="A0A8J3HU74"/>
<feature type="transmembrane region" description="Helical" evidence="2">
    <location>
        <begin position="150"/>
        <end position="174"/>
    </location>
</feature>
<dbReference type="EMBL" id="BNGU01000003">
    <property type="protein sequence ID" value="GHM59114.1"/>
    <property type="molecule type" value="Genomic_DNA"/>
</dbReference>
<dbReference type="Proteomes" id="UP000637906">
    <property type="component" value="Unassembled WGS sequence"/>
</dbReference>
<keyword evidence="4" id="KW-1185">Reference proteome</keyword>
<feature type="transmembrane region" description="Helical" evidence="2">
    <location>
        <begin position="57"/>
        <end position="81"/>
    </location>
</feature>
<accession>A0A8J3HU74</accession>
<evidence type="ECO:0000313" key="4">
    <source>
        <dbReference type="Proteomes" id="UP000637906"/>
    </source>
</evidence>
<feature type="compositionally biased region" description="Basic and acidic residues" evidence="1">
    <location>
        <begin position="222"/>
        <end position="233"/>
    </location>
</feature>
<evidence type="ECO:0000313" key="3">
    <source>
        <dbReference type="EMBL" id="GHM59114.1"/>
    </source>
</evidence>
<evidence type="ECO:0000256" key="1">
    <source>
        <dbReference type="SAM" id="MobiDB-lite"/>
    </source>
</evidence>
<proteinExistence type="predicted"/>
<name>A0A8J3HU74_9RICK</name>
<organism evidence="3 4">
    <name type="scientific">Candidatus Mesenet longicola</name>
    <dbReference type="NCBI Taxonomy" id="1892558"/>
    <lineage>
        <taxon>Bacteria</taxon>
        <taxon>Pseudomonadati</taxon>
        <taxon>Pseudomonadota</taxon>
        <taxon>Alphaproteobacteria</taxon>
        <taxon>Rickettsiales</taxon>
        <taxon>Anaplasmataceae</taxon>
        <taxon>Candidatus Mesenet</taxon>
    </lineage>
</organism>
<evidence type="ECO:0000256" key="2">
    <source>
        <dbReference type="SAM" id="Phobius"/>
    </source>
</evidence>
<reference evidence="3 4" key="1">
    <citation type="journal article" date="2021" name="Microb. Ecol.">
        <title>Candidatus Mesenet longicola: Novel Endosymbionts of Brontispa longissima that Induce Cytoplasmic Incompatibility.</title>
        <authorList>
            <person name="Takano S."/>
            <person name="Gotoh Y."/>
            <person name="Hayashi T."/>
        </authorList>
    </citation>
    <scope>NUCLEOTIDE SEQUENCE [LARGE SCALE GENOMIC DNA]</scope>
    <source>
        <strain evidence="3">L5</strain>
    </source>
</reference>
<feature type="transmembrane region" description="Helical" evidence="2">
    <location>
        <begin position="102"/>
        <end position="130"/>
    </location>
</feature>
<feature type="transmembrane region" description="Helical" evidence="2">
    <location>
        <begin position="27"/>
        <end position="51"/>
    </location>
</feature>